<sequence>MPFDPTTHPLWDRQVELERYMLQAGAERFRERLNDARTKDELTRLKPYRRLMQEWIEPITKGVTEWIEATKKKRGAKPVALNYVDALPPEILAYITCRTVLDRIAANRLLLISVAADIGQNIEYEAMIRAWEDSEDEGFGGLQENMTRRRSTPIHRRRVNINLFNKKGRQYVDWADWPDDHRKHLGLACVDILVRYTKQFEVRPEMVDRKFKSTKSPPMVLALKNEAIEWISDALEVAEISTPLYLPTIMPPKKWNGPRDGGYYTNIIRRPFLISFKTSQEEERGMAIADFEALSMPNVYKAVNHLQSVPWKINKRILAVAQRVFDLDIGTDKLSIPKKGKEQLPPRYADQDTNPESLKRWKKEASVVHGNNAKRISKAATARRNLNLAAQLAAEDKIYFPHMLDFRGRLYPIPVALQPQGNDLARGLLTFAEGKKISKEAGTNGWLGIQLANSWGNDKVSNEERLEWVEEYRPKWERIAADPFDDRSWMTCDNPWQALAAIFEIVDYWKHGDGFVSSLPIRVDGTCNGIQHLSAMLRDSVGGASVNLIPGDVPRDIYQEVADLVQAQIGKLDDPIAKTWMRMCNGRLPRSVTKRPVMILPYGGTRNAYTTYTLKWIKENDPHENFIPKEERFAHAKWLAHIMWDVVGGYLLRPQEVMTWIKQCARVASRGHKRALYWRTPIGFYVRHFYGKRKMMRLDTLLDGKRLQIANWKTTAELNNADVLTAISPNFVHSLDASALMSTILRVREQGVRYITTIHDSFGALAADMWTVHDALRDCFIETYKECPLTEFRTACADVARSDKDLPEVPPKGSLDLEGVRESTYFFA</sequence>
<comment type="caution">
    <text evidence="1">The sequence shown here is derived from an EMBL/GenBank/DDBJ whole genome shotgun (WGS) entry which is preliminary data.</text>
</comment>
<dbReference type="Proteomes" id="UP000616151">
    <property type="component" value="Unassembled WGS sequence"/>
</dbReference>
<name>A0ACC5RFW8_9HYPH</name>
<gene>
    <name evidence="1" type="ORF">JHL16_34575</name>
</gene>
<accession>A0ACC5RFW8</accession>
<proteinExistence type="predicted"/>
<evidence type="ECO:0000313" key="2">
    <source>
        <dbReference type="Proteomes" id="UP000616151"/>
    </source>
</evidence>
<protein>
    <submittedName>
        <fullName evidence="1">Uncharacterized protein</fullName>
    </submittedName>
</protein>
<organism evidence="1 2">
    <name type="scientific">Taklimakanibacter albus</name>
    <dbReference type="NCBI Taxonomy" id="2800327"/>
    <lineage>
        <taxon>Bacteria</taxon>
        <taxon>Pseudomonadati</taxon>
        <taxon>Pseudomonadota</taxon>
        <taxon>Alphaproteobacteria</taxon>
        <taxon>Hyphomicrobiales</taxon>
        <taxon>Aestuariivirgaceae</taxon>
        <taxon>Taklimakanibacter</taxon>
    </lineage>
</organism>
<dbReference type="EMBL" id="JAENHL010000009">
    <property type="protein sequence ID" value="MBK1871543.1"/>
    <property type="molecule type" value="Genomic_DNA"/>
</dbReference>
<reference evidence="1" key="1">
    <citation type="submission" date="2021-01" db="EMBL/GenBank/DDBJ databases">
        <authorList>
            <person name="Sun Q."/>
        </authorList>
    </citation>
    <scope>NUCLEOTIDE SEQUENCE</scope>
    <source>
        <strain evidence="1">YIM B02566</strain>
    </source>
</reference>
<evidence type="ECO:0000313" key="1">
    <source>
        <dbReference type="EMBL" id="MBK1871543.1"/>
    </source>
</evidence>
<keyword evidence="2" id="KW-1185">Reference proteome</keyword>